<sequence>MSRACRKKGEPPGGRSVPWITVLALVLMLSVGAAWAQSTSTNMVIVVDRSGSMKEPGGDPEGLGRAAVEFLLDQLELAGPENRAAVLPFSTMVKAIPTEGVTSDFENAIRPHLGVLAEVDGYTDLEEALRQGLRRLDGAEGRKQMVLISDGQPEPDFQSARVAERFPEQYRKFRSNPKAEKSLKEQMAQMSSEQIQRFLFGLLKEKGIEVYPLALTGIEAHGEDLLRNMAVQVTQDAAAFKKTLSRDLLRALEEIVPKPPSVLTVFKASFDQGGHKQWSTAFQLQEPVKMLRILIMYGEKPSGVTWHLQGPAGSIQPNQPGSARYAAAKDKNGKGDVIFERLFLDAPPLGTYRIDFESKGFLPGIKVIVDARTDWTLSVQTRPDPGEVGVPVEIFCGLTGARSQGLKSGQVEIVDPKGMPVGEPLVLQEAQNGVVQGRWTPSTAGTHLLKVVGYLDPDRTRSLAAKHLVHVKPRQAVSLRLLVPTATAPVSSGPPPRERLKGPSYDHRGEVLDFQTFTATRTQYQIEGIRVEQSSHRAVPVVVTVENLRHEESNFTLDPEAWCTVQPNQGATSAASPFHFNLTLRLPANLPVGLPDGAYTGTVRVVSPEAEQPVHKLVRFTIDLPDFQTVPADVAQKGLRMAFACCLPDHHSVSFAVTTDAAKDQQVSLIPPMVLVREGTDESVSDEQAQVCVRGCDVPEKTVTVAGHDRGPTKITLDGYVHSAALPSGNYQGDVMVRSQLGRTLYIPVTLSIPSRFWVDHIRPAALGGLGVALLGLFFGPARLWRARRGRFAGTTLTITRQANGRVAVPEPWNQIVDVTYVDQPQKAWLIRSQRATVTPLRPQPGMPPGQVLIPINSVGSFSVRFGGNYQFGTRSASTHRLQLRLRSSPYRRRGILTWFGLLSVTALGCGFLSYWPQWVCRWVP</sequence>
<organism evidence="4">
    <name type="scientific">Desulfacinum infernum</name>
    <dbReference type="NCBI Taxonomy" id="35837"/>
    <lineage>
        <taxon>Bacteria</taxon>
        <taxon>Pseudomonadati</taxon>
        <taxon>Thermodesulfobacteriota</taxon>
        <taxon>Syntrophobacteria</taxon>
        <taxon>Syntrophobacterales</taxon>
        <taxon>Syntrophobacteraceae</taxon>
        <taxon>Desulfacinum</taxon>
    </lineage>
</organism>
<dbReference type="AlphaFoldDB" id="A0A832A4T9"/>
<evidence type="ECO:0000256" key="1">
    <source>
        <dbReference type="SAM" id="MobiDB-lite"/>
    </source>
</evidence>
<proteinExistence type="predicted"/>
<dbReference type="EMBL" id="DSTK01000031">
    <property type="protein sequence ID" value="HFK97617.1"/>
    <property type="molecule type" value="Genomic_DNA"/>
</dbReference>
<evidence type="ECO:0000256" key="2">
    <source>
        <dbReference type="SAM" id="Phobius"/>
    </source>
</evidence>
<evidence type="ECO:0000259" key="3">
    <source>
        <dbReference type="PROSITE" id="PS50234"/>
    </source>
</evidence>
<keyword evidence="2" id="KW-0812">Transmembrane</keyword>
<dbReference type="InterPro" id="IPR002035">
    <property type="entry name" value="VWF_A"/>
</dbReference>
<evidence type="ECO:0000313" key="4">
    <source>
        <dbReference type="EMBL" id="HFK97617.1"/>
    </source>
</evidence>
<dbReference type="SMART" id="SM00327">
    <property type="entry name" value="VWA"/>
    <property type="match status" value="1"/>
</dbReference>
<protein>
    <submittedName>
        <fullName evidence="4">VWA domain-containing protein</fullName>
    </submittedName>
</protein>
<dbReference type="InterPro" id="IPR036465">
    <property type="entry name" value="vWFA_dom_sf"/>
</dbReference>
<dbReference type="PROSITE" id="PS50234">
    <property type="entry name" value="VWFA"/>
    <property type="match status" value="1"/>
</dbReference>
<dbReference type="CDD" id="cd00198">
    <property type="entry name" value="vWFA"/>
    <property type="match status" value="1"/>
</dbReference>
<feature type="compositionally biased region" description="Basic and acidic residues" evidence="1">
    <location>
        <begin position="496"/>
        <end position="505"/>
    </location>
</feature>
<feature type="domain" description="VWFA" evidence="3">
    <location>
        <begin position="42"/>
        <end position="255"/>
    </location>
</feature>
<keyword evidence="2" id="KW-1133">Transmembrane helix</keyword>
<feature type="transmembrane region" description="Helical" evidence="2">
    <location>
        <begin position="765"/>
        <end position="785"/>
    </location>
</feature>
<dbReference type="SUPFAM" id="SSF53300">
    <property type="entry name" value="vWA-like"/>
    <property type="match status" value="1"/>
</dbReference>
<gene>
    <name evidence="4" type="ORF">ENS06_09910</name>
</gene>
<feature type="transmembrane region" description="Helical" evidence="2">
    <location>
        <begin position="896"/>
        <end position="916"/>
    </location>
</feature>
<dbReference type="Pfam" id="PF13519">
    <property type="entry name" value="VWA_2"/>
    <property type="match status" value="1"/>
</dbReference>
<accession>A0A832A4T9</accession>
<comment type="caution">
    <text evidence="4">The sequence shown here is derived from an EMBL/GenBank/DDBJ whole genome shotgun (WGS) entry which is preliminary data.</text>
</comment>
<dbReference type="Gene3D" id="3.40.50.410">
    <property type="entry name" value="von Willebrand factor, type A domain"/>
    <property type="match status" value="1"/>
</dbReference>
<keyword evidence="2" id="KW-0472">Membrane</keyword>
<name>A0A832A4T9_9BACT</name>
<reference evidence="4" key="1">
    <citation type="journal article" date="2020" name="mSystems">
        <title>Genome- and Community-Level Interaction Insights into Carbon Utilization and Element Cycling Functions of Hydrothermarchaeota in Hydrothermal Sediment.</title>
        <authorList>
            <person name="Zhou Z."/>
            <person name="Liu Y."/>
            <person name="Xu W."/>
            <person name="Pan J."/>
            <person name="Luo Z.H."/>
            <person name="Li M."/>
        </authorList>
    </citation>
    <scope>NUCLEOTIDE SEQUENCE [LARGE SCALE GENOMIC DNA]</scope>
    <source>
        <strain evidence="4">SpSt-456</strain>
    </source>
</reference>
<feature type="region of interest" description="Disordered" evidence="1">
    <location>
        <begin position="486"/>
        <end position="505"/>
    </location>
</feature>